<evidence type="ECO:0000313" key="2">
    <source>
        <dbReference type="EMBL" id="BBY83498.1"/>
    </source>
</evidence>
<dbReference type="RefSeq" id="WP_235674815.1">
    <property type="nucleotide sequence ID" value="NZ_AP022599.1"/>
</dbReference>
<name>A0A7I7UQ21_MYCPV</name>
<reference evidence="2 3" key="1">
    <citation type="journal article" date="2019" name="Emerg. Microbes Infect.">
        <title>Comprehensive subspecies identification of 175 nontuberculous mycobacteria species based on 7547 genomic profiles.</title>
        <authorList>
            <person name="Matsumoto Y."/>
            <person name="Kinjo T."/>
            <person name="Motooka D."/>
            <person name="Nabeya D."/>
            <person name="Jung N."/>
            <person name="Uechi K."/>
            <person name="Horii T."/>
            <person name="Iida T."/>
            <person name="Fujita J."/>
            <person name="Nakamura S."/>
        </authorList>
    </citation>
    <scope>NUCLEOTIDE SEQUENCE [LARGE SCALE GENOMIC DNA]</scope>
    <source>
        <strain evidence="2 3">JCM 6370</strain>
    </source>
</reference>
<dbReference type="Proteomes" id="UP000467252">
    <property type="component" value="Chromosome"/>
</dbReference>
<evidence type="ECO:0000256" key="1">
    <source>
        <dbReference type="SAM" id="MobiDB-lite"/>
    </source>
</evidence>
<protein>
    <submittedName>
        <fullName evidence="2">Uncharacterized protein</fullName>
    </submittedName>
</protein>
<evidence type="ECO:0000313" key="3">
    <source>
        <dbReference type="Proteomes" id="UP000467252"/>
    </source>
</evidence>
<keyword evidence="3" id="KW-1185">Reference proteome</keyword>
<feature type="region of interest" description="Disordered" evidence="1">
    <location>
        <begin position="24"/>
        <end position="48"/>
    </location>
</feature>
<dbReference type="AlphaFoldDB" id="A0A7I7UQ21"/>
<sequence>MSLQGFRGGAGRLVAPQQLEEHVCGHDRAAVQSEHREDGARLRARDGHRQAVLPDLERTQNPQLHLLKRNHLSIVSTAIQQTVKAG</sequence>
<organism evidence="2 3">
    <name type="scientific">Mycolicibacterium pulveris</name>
    <name type="common">Mycobacterium pulveris</name>
    <dbReference type="NCBI Taxonomy" id="36813"/>
    <lineage>
        <taxon>Bacteria</taxon>
        <taxon>Bacillati</taxon>
        <taxon>Actinomycetota</taxon>
        <taxon>Actinomycetes</taxon>
        <taxon>Mycobacteriales</taxon>
        <taxon>Mycobacteriaceae</taxon>
        <taxon>Mycolicibacterium</taxon>
    </lineage>
</organism>
<gene>
    <name evidence="2" type="ORF">MPUL_46560</name>
</gene>
<dbReference type="EMBL" id="AP022599">
    <property type="protein sequence ID" value="BBY83498.1"/>
    <property type="molecule type" value="Genomic_DNA"/>
</dbReference>
<accession>A0A7I7UQ21</accession>
<proteinExistence type="predicted"/>